<evidence type="ECO:0000256" key="7">
    <source>
        <dbReference type="ARBA" id="ARBA00022759"/>
    </source>
</evidence>
<dbReference type="Gene3D" id="3.30.420.10">
    <property type="entry name" value="Ribonuclease H-like superfamily/Ribonuclease H"/>
    <property type="match status" value="1"/>
</dbReference>
<evidence type="ECO:0000256" key="14">
    <source>
        <dbReference type="ARBA" id="ARBA00023113"/>
    </source>
</evidence>
<evidence type="ECO:0000256" key="3">
    <source>
        <dbReference type="ARBA" id="ARBA00022670"/>
    </source>
</evidence>
<dbReference type="GO" id="GO:0004519">
    <property type="term" value="F:endonuclease activity"/>
    <property type="evidence" value="ECO:0007669"/>
    <property type="project" value="UniProtKB-KW"/>
</dbReference>
<keyword evidence="2" id="KW-1188">Viral release from host cell</keyword>
<dbReference type="GO" id="GO:0005524">
    <property type="term" value="F:ATP binding"/>
    <property type="evidence" value="ECO:0007669"/>
    <property type="project" value="UniProtKB-KW"/>
</dbReference>
<keyword evidence="18" id="KW-1185">Reference proteome</keyword>
<keyword evidence="5" id="KW-0479">Metal-binding</keyword>
<evidence type="ECO:0000313" key="17">
    <source>
        <dbReference type="EMBL" id="GMF33018.1"/>
    </source>
</evidence>
<keyword evidence="13" id="KW-0239">DNA-directed DNA polymerase</keyword>
<reference evidence="17" key="1">
    <citation type="submission" date="2023-04" db="EMBL/GenBank/DDBJ databases">
        <title>Phytophthora lilii NBRC 32176.</title>
        <authorList>
            <person name="Ichikawa N."/>
            <person name="Sato H."/>
            <person name="Tonouchi N."/>
        </authorList>
    </citation>
    <scope>NUCLEOTIDE SEQUENCE</scope>
    <source>
        <strain evidence="17">NBRC 32176</strain>
    </source>
</reference>
<keyword evidence="3" id="KW-0645">Protease</keyword>
<proteinExistence type="predicted"/>
<evidence type="ECO:0000259" key="16">
    <source>
        <dbReference type="PROSITE" id="PS50994"/>
    </source>
</evidence>
<dbReference type="GO" id="GO:0006310">
    <property type="term" value="P:DNA recombination"/>
    <property type="evidence" value="ECO:0007669"/>
    <property type="project" value="UniProtKB-KW"/>
</dbReference>
<keyword evidence="13" id="KW-0808">Transferase</keyword>
<dbReference type="InterPro" id="IPR039537">
    <property type="entry name" value="Retrotran_Ty1/copia-like"/>
</dbReference>
<evidence type="ECO:0000256" key="5">
    <source>
        <dbReference type="ARBA" id="ARBA00022723"/>
    </source>
</evidence>
<dbReference type="GO" id="GO:0003887">
    <property type="term" value="F:DNA-directed DNA polymerase activity"/>
    <property type="evidence" value="ECO:0007669"/>
    <property type="project" value="UniProtKB-KW"/>
</dbReference>
<dbReference type="GO" id="GO:0006508">
    <property type="term" value="P:proteolysis"/>
    <property type="evidence" value="ECO:0007669"/>
    <property type="project" value="UniProtKB-KW"/>
</dbReference>
<dbReference type="Proteomes" id="UP001165083">
    <property type="component" value="Unassembled WGS sequence"/>
</dbReference>
<dbReference type="PANTHER" id="PTHR42648">
    <property type="entry name" value="TRANSPOSASE, PUTATIVE-RELATED"/>
    <property type="match status" value="1"/>
</dbReference>
<dbReference type="Pfam" id="PF13976">
    <property type="entry name" value="gag_pre-integrs"/>
    <property type="match status" value="1"/>
</dbReference>
<keyword evidence="14" id="KW-0917">Virion maturation</keyword>
<dbReference type="InterPro" id="IPR054722">
    <property type="entry name" value="PolX-like_BBD"/>
</dbReference>
<evidence type="ECO:0000256" key="11">
    <source>
        <dbReference type="ARBA" id="ARBA00022908"/>
    </source>
</evidence>
<dbReference type="InterPro" id="IPR025724">
    <property type="entry name" value="GAG-pre-integrase_dom"/>
</dbReference>
<keyword evidence="10" id="KW-0460">Magnesium</keyword>
<comment type="function">
    <text evidence="1">The aspartyl protease (PR) mediates the proteolytic cleavages of the Gag and Gag-Pol polyproteins after assembly of the VLP.</text>
</comment>
<dbReference type="GO" id="GO:0008233">
    <property type="term" value="F:peptidase activity"/>
    <property type="evidence" value="ECO:0007669"/>
    <property type="project" value="UniProtKB-KW"/>
</dbReference>
<dbReference type="InterPro" id="IPR001584">
    <property type="entry name" value="Integrase_cat-core"/>
</dbReference>
<dbReference type="EMBL" id="BSXW01001033">
    <property type="protein sequence ID" value="GMF33018.1"/>
    <property type="molecule type" value="Genomic_DNA"/>
</dbReference>
<evidence type="ECO:0000256" key="15">
    <source>
        <dbReference type="ARBA" id="ARBA00023172"/>
    </source>
</evidence>
<dbReference type="PANTHER" id="PTHR42648:SF11">
    <property type="entry name" value="TRANSPOSON TY4-P GAG-POL POLYPROTEIN"/>
    <property type="match status" value="1"/>
</dbReference>
<evidence type="ECO:0000256" key="1">
    <source>
        <dbReference type="ARBA" id="ARBA00002180"/>
    </source>
</evidence>
<dbReference type="GO" id="GO:0015074">
    <property type="term" value="P:DNA integration"/>
    <property type="evidence" value="ECO:0007669"/>
    <property type="project" value="UniProtKB-KW"/>
</dbReference>
<evidence type="ECO:0000256" key="13">
    <source>
        <dbReference type="ARBA" id="ARBA00022932"/>
    </source>
</evidence>
<keyword evidence="12" id="KW-0695">RNA-directed DNA polymerase</keyword>
<sequence length="269" mass="29705">MTFCKSDFTTYRCLDSPIKIGIANEHGMDAIGVGNVRLKLAGGAHVTMTDVLHVPSLDRCRVSVSALKSKNIKIRFRGELCRLIAGDGTPISTINRQGKLFVLTASPNKVLNPQTELASLCAVTDSSDIWHARLGHPLARRMKEIAGASVGIFKLLASNCDSHDEVVCSGCMKGKLPVTKFPKTVKAKVKSQHVLALVHNDVMGPMNVKTVGGARYVLTFVDDFSRYTTVYFLKNKSEVLIRFMQFKVFTEKQFNQRIRCIPRTMVAST</sequence>
<accession>A0A9W6X7E7</accession>
<feature type="domain" description="Integrase catalytic" evidence="16">
    <location>
        <begin position="189"/>
        <end position="269"/>
    </location>
</feature>
<dbReference type="GO" id="GO:0046872">
    <property type="term" value="F:metal ion binding"/>
    <property type="evidence" value="ECO:0007669"/>
    <property type="project" value="UniProtKB-KW"/>
</dbReference>
<dbReference type="SUPFAM" id="SSF53098">
    <property type="entry name" value="Ribonuclease H-like"/>
    <property type="match status" value="1"/>
</dbReference>
<keyword evidence="8" id="KW-0378">Hydrolase</keyword>
<keyword evidence="13" id="KW-0548">Nucleotidyltransferase</keyword>
<evidence type="ECO:0000256" key="12">
    <source>
        <dbReference type="ARBA" id="ARBA00022918"/>
    </source>
</evidence>
<dbReference type="GO" id="GO:0003676">
    <property type="term" value="F:nucleic acid binding"/>
    <property type="evidence" value="ECO:0007669"/>
    <property type="project" value="InterPro"/>
</dbReference>
<dbReference type="OrthoDB" id="121676at2759"/>
<keyword evidence="11" id="KW-0229">DNA integration</keyword>
<evidence type="ECO:0000256" key="4">
    <source>
        <dbReference type="ARBA" id="ARBA00022722"/>
    </source>
</evidence>
<evidence type="ECO:0000256" key="8">
    <source>
        <dbReference type="ARBA" id="ARBA00022801"/>
    </source>
</evidence>
<evidence type="ECO:0000256" key="10">
    <source>
        <dbReference type="ARBA" id="ARBA00022842"/>
    </source>
</evidence>
<evidence type="ECO:0000256" key="2">
    <source>
        <dbReference type="ARBA" id="ARBA00022612"/>
    </source>
</evidence>
<evidence type="ECO:0000313" key="18">
    <source>
        <dbReference type="Proteomes" id="UP001165083"/>
    </source>
</evidence>
<dbReference type="InterPro" id="IPR036397">
    <property type="entry name" value="RNaseH_sf"/>
</dbReference>
<organism evidence="17 18">
    <name type="scientific">Phytophthora lilii</name>
    <dbReference type="NCBI Taxonomy" id="2077276"/>
    <lineage>
        <taxon>Eukaryota</taxon>
        <taxon>Sar</taxon>
        <taxon>Stramenopiles</taxon>
        <taxon>Oomycota</taxon>
        <taxon>Peronosporomycetes</taxon>
        <taxon>Peronosporales</taxon>
        <taxon>Peronosporaceae</taxon>
        <taxon>Phytophthora</taxon>
    </lineage>
</organism>
<evidence type="ECO:0000256" key="9">
    <source>
        <dbReference type="ARBA" id="ARBA00022840"/>
    </source>
</evidence>
<name>A0A9W6X7E7_9STRA</name>
<gene>
    <name evidence="17" type="ORF">Plil01_001409800</name>
</gene>
<evidence type="ECO:0000256" key="6">
    <source>
        <dbReference type="ARBA" id="ARBA00022741"/>
    </source>
</evidence>
<comment type="caution">
    <text evidence="17">The sequence shown here is derived from an EMBL/GenBank/DDBJ whole genome shotgun (WGS) entry which is preliminary data.</text>
</comment>
<keyword evidence="9" id="KW-0067">ATP-binding</keyword>
<keyword evidence="6" id="KW-0547">Nucleotide-binding</keyword>
<keyword evidence="15" id="KW-0233">DNA recombination</keyword>
<keyword evidence="7" id="KW-0255">Endonuclease</keyword>
<keyword evidence="4" id="KW-0540">Nuclease</keyword>
<dbReference type="Pfam" id="PF22936">
    <property type="entry name" value="Pol_BBD"/>
    <property type="match status" value="1"/>
</dbReference>
<dbReference type="GO" id="GO:0003964">
    <property type="term" value="F:RNA-directed DNA polymerase activity"/>
    <property type="evidence" value="ECO:0007669"/>
    <property type="project" value="UniProtKB-KW"/>
</dbReference>
<dbReference type="AlphaFoldDB" id="A0A9W6X7E7"/>
<protein>
    <submittedName>
        <fullName evidence="17">Unnamed protein product</fullName>
    </submittedName>
</protein>
<dbReference type="PROSITE" id="PS50994">
    <property type="entry name" value="INTEGRASE"/>
    <property type="match status" value="1"/>
</dbReference>
<dbReference type="InterPro" id="IPR012337">
    <property type="entry name" value="RNaseH-like_sf"/>
</dbReference>